<feature type="domain" description="Peptidase M13 C-terminal" evidence="1">
    <location>
        <begin position="37"/>
        <end position="140"/>
    </location>
</feature>
<evidence type="ECO:0000259" key="1">
    <source>
        <dbReference type="Pfam" id="PF01431"/>
    </source>
</evidence>
<protein>
    <recommendedName>
        <fullName evidence="1">Peptidase M13 C-terminal domain-containing protein</fullName>
    </recommendedName>
</protein>
<reference evidence="2 3" key="1">
    <citation type="submission" date="2024-11" db="EMBL/GenBank/DDBJ databases">
        <title>Adaptive evolution of stress response genes in parasites aligns with host niche diversity.</title>
        <authorList>
            <person name="Hahn C."/>
            <person name="Resl P."/>
        </authorList>
    </citation>
    <scope>NUCLEOTIDE SEQUENCE [LARGE SCALE GENOMIC DNA]</scope>
    <source>
        <strain evidence="2">EGGRZ-B1_66</strain>
        <tissue evidence="2">Body</tissue>
    </source>
</reference>
<gene>
    <name evidence="2" type="ORF">Ciccas_000803</name>
</gene>
<evidence type="ECO:0000313" key="3">
    <source>
        <dbReference type="Proteomes" id="UP001626550"/>
    </source>
</evidence>
<sequence length="142" mass="16367">MKKKTKKFYEQSVPSEFRYLADRFEDSDYQSSAENALLDDSALEITRKSYESWYWNNASPEARLVLAGAEHSQQQNLYISFAQTFCHKLHGAVEMVLHLMDGHVPREVYVNLLASESPGFNQAFQCKSYHAMYDGAHCEVPF</sequence>
<organism evidence="2 3">
    <name type="scientific">Cichlidogyrus casuarinus</name>
    <dbReference type="NCBI Taxonomy" id="1844966"/>
    <lineage>
        <taxon>Eukaryota</taxon>
        <taxon>Metazoa</taxon>
        <taxon>Spiralia</taxon>
        <taxon>Lophotrochozoa</taxon>
        <taxon>Platyhelminthes</taxon>
        <taxon>Monogenea</taxon>
        <taxon>Monopisthocotylea</taxon>
        <taxon>Dactylogyridea</taxon>
        <taxon>Ancyrocephalidae</taxon>
        <taxon>Cichlidogyrus</taxon>
    </lineage>
</organism>
<dbReference type="InterPro" id="IPR000718">
    <property type="entry name" value="Peptidase_M13"/>
</dbReference>
<dbReference type="InterPro" id="IPR024079">
    <property type="entry name" value="MetalloPept_cat_dom_sf"/>
</dbReference>
<dbReference type="Proteomes" id="UP001626550">
    <property type="component" value="Unassembled WGS sequence"/>
</dbReference>
<dbReference type="Gene3D" id="3.40.390.10">
    <property type="entry name" value="Collagenase (Catalytic Domain)"/>
    <property type="match status" value="1"/>
</dbReference>
<dbReference type="AlphaFoldDB" id="A0ABD2QLU8"/>
<name>A0ABD2QLU8_9PLAT</name>
<dbReference type="EMBL" id="JBJKFK010000047">
    <property type="protein sequence ID" value="KAL3320504.1"/>
    <property type="molecule type" value="Genomic_DNA"/>
</dbReference>
<dbReference type="Pfam" id="PF01431">
    <property type="entry name" value="Peptidase_M13"/>
    <property type="match status" value="1"/>
</dbReference>
<comment type="caution">
    <text evidence="2">The sequence shown here is derived from an EMBL/GenBank/DDBJ whole genome shotgun (WGS) entry which is preliminary data.</text>
</comment>
<proteinExistence type="predicted"/>
<dbReference type="InterPro" id="IPR018497">
    <property type="entry name" value="Peptidase_M13_C"/>
</dbReference>
<accession>A0ABD2QLU8</accession>
<evidence type="ECO:0000313" key="2">
    <source>
        <dbReference type="EMBL" id="KAL3320504.1"/>
    </source>
</evidence>
<dbReference type="PROSITE" id="PS51885">
    <property type="entry name" value="NEPRILYSIN"/>
    <property type="match status" value="1"/>
</dbReference>
<keyword evidence="3" id="KW-1185">Reference proteome</keyword>
<dbReference type="SUPFAM" id="SSF55486">
    <property type="entry name" value="Metalloproteases ('zincins'), catalytic domain"/>
    <property type="match status" value="1"/>
</dbReference>